<keyword evidence="1" id="KW-0812">Transmembrane</keyword>
<accession>A0A0D0BX44</accession>
<evidence type="ECO:0000256" key="1">
    <source>
        <dbReference type="SAM" id="Phobius"/>
    </source>
</evidence>
<dbReference type="InterPro" id="IPR045338">
    <property type="entry name" value="DUF6535"/>
</dbReference>
<keyword evidence="1" id="KW-0472">Membrane</keyword>
<dbReference type="HOGENOM" id="CLU_194184_1_0_1"/>
<proteinExistence type="predicted"/>
<protein>
    <recommendedName>
        <fullName evidence="2">DUF6535 domain-containing protein</fullName>
    </recommendedName>
</protein>
<organism evidence="3 4">
    <name type="scientific">Collybiopsis luxurians FD-317 M1</name>
    <dbReference type="NCBI Taxonomy" id="944289"/>
    <lineage>
        <taxon>Eukaryota</taxon>
        <taxon>Fungi</taxon>
        <taxon>Dikarya</taxon>
        <taxon>Basidiomycota</taxon>
        <taxon>Agaricomycotina</taxon>
        <taxon>Agaricomycetes</taxon>
        <taxon>Agaricomycetidae</taxon>
        <taxon>Agaricales</taxon>
        <taxon>Marasmiineae</taxon>
        <taxon>Omphalotaceae</taxon>
        <taxon>Collybiopsis</taxon>
        <taxon>Collybiopsis luxurians</taxon>
    </lineage>
</organism>
<dbReference type="EMBL" id="KN834776">
    <property type="protein sequence ID" value="KIK60246.1"/>
    <property type="molecule type" value="Genomic_DNA"/>
</dbReference>
<feature type="non-terminal residue" evidence="3">
    <location>
        <position position="51"/>
    </location>
</feature>
<evidence type="ECO:0000313" key="3">
    <source>
        <dbReference type="EMBL" id="KIK60246.1"/>
    </source>
</evidence>
<evidence type="ECO:0000313" key="4">
    <source>
        <dbReference type="Proteomes" id="UP000053593"/>
    </source>
</evidence>
<name>A0A0D0BX44_9AGAR</name>
<gene>
    <name evidence="3" type="ORF">GYMLUDRAFT_1000223</name>
</gene>
<feature type="transmembrane region" description="Helical" evidence="1">
    <location>
        <begin position="25"/>
        <end position="42"/>
    </location>
</feature>
<dbReference type="OrthoDB" id="3221808at2759"/>
<feature type="non-terminal residue" evidence="3">
    <location>
        <position position="1"/>
    </location>
</feature>
<dbReference type="Pfam" id="PF20153">
    <property type="entry name" value="DUF6535"/>
    <property type="match status" value="1"/>
</dbReference>
<dbReference type="Proteomes" id="UP000053593">
    <property type="component" value="Unassembled WGS sequence"/>
</dbReference>
<reference evidence="3 4" key="1">
    <citation type="submission" date="2014-04" db="EMBL/GenBank/DDBJ databases">
        <title>Evolutionary Origins and Diversification of the Mycorrhizal Mutualists.</title>
        <authorList>
            <consortium name="DOE Joint Genome Institute"/>
            <consortium name="Mycorrhizal Genomics Consortium"/>
            <person name="Kohler A."/>
            <person name="Kuo A."/>
            <person name="Nagy L.G."/>
            <person name="Floudas D."/>
            <person name="Copeland A."/>
            <person name="Barry K.W."/>
            <person name="Cichocki N."/>
            <person name="Veneault-Fourrey C."/>
            <person name="LaButti K."/>
            <person name="Lindquist E.A."/>
            <person name="Lipzen A."/>
            <person name="Lundell T."/>
            <person name="Morin E."/>
            <person name="Murat C."/>
            <person name="Riley R."/>
            <person name="Ohm R."/>
            <person name="Sun H."/>
            <person name="Tunlid A."/>
            <person name="Henrissat B."/>
            <person name="Grigoriev I.V."/>
            <person name="Hibbett D.S."/>
            <person name="Martin F."/>
        </authorList>
    </citation>
    <scope>NUCLEOTIDE SEQUENCE [LARGE SCALE GENOMIC DNA]</scope>
    <source>
        <strain evidence="3 4">FD-317 M1</strain>
    </source>
</reference>
<evidence type="ECO:0000259" key="2">
    <source>
        <dbReference type="Pfam" id="PF20153"/>
    </source>
</evidence>
<sequence>WKVYLDEAENEDEDMLKSFRDTIDTLLVFAALFSAVVTSFIIQTSQALQPD</sequence>
<keyword evidence="1" id="KW-1133">Transmembrane helix</keyword>
<dbReference type="AlphaFoldDB" id="A0A0D0BX44"/>
<feature type="domain" description="DUF6535" evidence="2">
    <location>
        <begin position="1"/>
        <end position="51"/>
    </location>
</feature>
<keyword evidence="4" id="KW-1185">Reference proteome</keyword>